<dbReference type="InterPro" id="IPR029063">
    <property type="entry name" value="SAM-dependent_MTases_sf"/>
</dbReference>
<dbReference type="GO" id="GO:0032259">
    <property type="term" value="P:methylation"/>
    <property type="evidence" value="ECO:0007669"/>
    <property type="project" value="UniProtKB-KW"/>
</dbReference>
<name>A0A1H3RVC2_9BACT</name>
<dbReference type="Pfam" id="PF13489">
    <property type="entry name" value="Methyltransf_23"/>
    <property type="match status" value="1"/>
</dbReference>
<gene>
    <name evidence="1" type="ORF">SAMN05444412_109124</name>
</gene>
<accession>A0A1H3RVC2</accession>
<dbReference type="EMBL" id="FNQC01000009">
    <property type="protein sequence ID" value="SDZ29221.1"/>
    <property type="molecule type" value="Genomic_DNA"/>
</dbReference>
<sequence>MCQAASGFLRDDLQSLFVKCANCGLNQKTNFCFPAAIEEKEHYSRHNNGPQYPAYVKFLKKAIDPLLPYLDKNMQALDYGCGPGPAISHVLQGYGIFCDNYDPFFFQNGIKSTAYDLIFATECLEHFHNPLEELLKITTLLKKGGYLSIMTVLYHRDDQFPDWYYTKDPTHVSFYHLKTIQWMEKSLNLKRIISDGKRVFVSQKQ</sequence>
<evidence type="ECO:0000313" key="1">
    <source>
        <dbReference type="EMBL" id="SDZ29221.1"/>
    </source>
</evidence>
<comment type="caution">
    <text evidence="1">The sequence shown here is derived from an EMBL/GenBank/DDBJ whole genome shotgun (WGS) entry which is preliminary data.</text>
</comment>
<protein>
    <submittedName>
        <fullName evidence="1">Methyltransferase domain-containing protein</fullName>
    </submittedName>
</protein>
<keyword evidence="1" id="KW-0808">Transferase</keyword>
<reference evidence="1 2" key="1">
    <citation type="submission" date="2016-10" db="EMBL/GenBank/DDBJ databases">
        <authorList>
            <person name="Varghese N."/>
            <person name="Submissions S."/>
        </authorList>
    </citation>
    <scope>NUCLEOTIDE SEQUENCE [LARGE SCALE GENOMIC DNA]</scope>
    <source>
        <strain evidence="1 2">DSM 17997</strain>
    </source>
</reference>
<dbReference type="GO" id="GO:0008168">
    <property type="term" value="F:methyltransferase activity"/>
    <property type="evidence" value="ECO:0007669"/>
    <property type="project" value="UniProtKB-KW"/>
</dbReference>
<dbReference type="SUPFAM" id="SSF53335">
    <property type="entry name" value="S-adenosyl-L-methionine-dependent methyltransferases"/>
    <property type="match status" value="1"/>
</dbReference>
<evidence type="ECO:0000313" key="2">
    <source>
        <dbReference type="Proteomes" id="UP000199663"/>
    </source>
</evidence>
<keyword evidence="2" id="KW-1185">Reference proteome</keyword>
<dbReference type="Gene3D" id="3.40.50.150">
    <property type="entry name" value="Vaccinia Virus protein VP39"/>
    <property type="match status" value="1"/>
</dbReference>
<dbReference type="Proteomes" id="UP000199663">
    <property type="component" value="Unassembled WGS sequence"/>
</dbReference>
<keyword evidence="1" id="KW-0489">Methyltransferase</keyword>
<organism evidence="1 2">
    <name type="scientific">Rhodonellum ikkaensis</name>
    <dbReference type="NCBI Taxonomy" id="336829"/>
    <lineage>
        <taxon>Bacteria</taxon>
        <taxon>Pseudomonadati</taxon>
        <taxon>Bacteroidota</taxon>
        <taxon>Cytophagia</taxon>
        <taxon>Cytophagales</taxon>
        <taxon>Cytophagaceae</taxon>
        <taxon>Rhodonellum</taxon>
    </lineage>
</organism>
<proteinExistence type="predicted"/>